<comment type="caution">
    <text evidence="4">The sequence shown here is derived from an EMBL/GenBank/DDBJ whole genome shotgun (WGS) entry which is preliminary data.</text>
</comment>
<dbReference type="PANTHER" id="PTHR44154">
    <property type="entry name" value="QUINONE OXIDOREDUCTASE"/>
    <property type="match status" value="1"/>
</dbReference>
<dbReference type="InterPro" id="IPR011032">
    <property type="entry name" value="GroES-like_sf"/>
</dbReference>
<dbReference type="PANTHER" id="PTHR44154:SF1">
    <property type="entry name" value="QUINONE OXIDOREDUCTASE"/>
    <property type="match status" value="1"/>
</dbReference>
<dbReference type="InterPro" id="IPR014182">
    <property type="entry name" value="ADH_Zn_typ-1"/>
</dbReference>
<keyword evidence="1" id="KW-0521">NADP</keyword>
<dbReference type="Pfam" id="PF08240">
    <property type="entry name" value="ADH_N"/>
    <property type="match status" value="1"/>
</dbReference>
<keyword evidence="2" id="KW-0862">Zinc</keyword>
<dbReference type="InterPro" id="IPR020843">
    <property type="entry name" value="ER"/>
</dbReference>
<evidence type="ECO:0000313" key="4">
    <source>
        <dbReference type="EMBL" id="KEI72144.1"/>
    </source>
</evidence>
<evidence type="ECO:0000259" key="3">
    <source>
        <dbReference type="SMART" id="SM00829"/>
    </source>
</evidence>
<evidence type="ECO:0000256" key="1">
    <source>
        <dbReference type="ARBA" id="ARBA00022857"/>
    </source>
</evidence>
<dbReference type="Pfam" id="PF13602">
    <property type="entry name" value="ADH_zinc_N_2"/>
    <property type="match status" value="1"/>
</dbReference>
<dbReference type="SUPFAM" id="SSF51735">
    <property type="entry name" value="NAD(P)-binding Rossmann-fold domains"/>
    <property type="match status" value="1"/>
</dbReference>
<dbReference type="eggNOG" id="COG0604">
    <property type="taxonomic scope" value="Bacteria"/>
</dbReference>
<protein>
    <recommendedName>
        <fullName evidence="2">Zinc-type alcohol dehydrogenase-like protein</fullName>
    </recommendedName>
</protein>
<dbReference type="RefSeq" id="WP_020583970.1">
    <property type="nucleotide sequence ID" value="NZ_JOJP01000001.1"/>
</dbReference>
<keyword evidence="5" id="KW-1185">Reference proteome</keyword>
<proteinExistence type="inferred from homology"/>
<name>A0A081KDB8_9GAMM</name>
<sequence>MKAIGYLQPKTIDQQDALMDIDLPMPQVSNRDLMVKVKAISVNPVDTKIRANVGSEDGQYKVLGWDAVGEVVAIGDQVELFNVGDEVWYAGDLTRQGSNAEYQLVDERITGLKPKSLSNAEAAAMPLTTITAWELLFDRLDFSPLFAGNDSQVAEKTSGMPKPRILIIGAAGGVGSILTQLAAKLTSATVIGTASRPESQAWVSDLGADHVIDHSKPLQPQLEAIGISDVSHVISLTHTDQHFDQLVEVLAPQGKLALIDDPQSNIDILKLKRKSLSLHWEFMYTRSMFNTWDMQKQHDLLSTMSQLIDDGVIKTTLGNHYGRINATNLKRAHEHLESHNAVGKIVLEGF</sequence>
<accession>A0A081KDB8</accession>
<feature type="domain" description="Enoyl reductase (ER)" evidence="3">
    <location>
        <begin position="16"/>
        <end position="347"/>
    </location>
</feature>
<dbReference type="STRING" id="305900.GV64_16675"/>
<evidence type="ECO:0000256" key="2">
    <source>
        <dbReference type="RuleBase" id="RU364000"/>
    </source>
</evidence>
<dbReference type="AlphaFoldDB" id="A0A081KDB8"/>
<comment type="similarity">
    <text evidence="2">Belongs to the zinc-containing alcohol dehydrogenase family. Quinone oxidoreductase subfamily.</text>
</comment>
<reference evidence="4 5" key="1">
    <citation type="submission" date="2014-06" db="EMBL/GenBank/DDBJ databases">
        <title>Whole Genome Sequences of Three Symbiotic Endozoicomonas Bacteria.</title>
        <authorList>
            <person name="Neave M.J."/>
            <person name="Apprill A."/>
            <person name="Voolstra C.R."/>
        </authorList>
    </citation>
    <scope>NUCLEOTIDE SEQUENCE [LARGE SCALE GENOMIC DNA]</scope>
    <source>
        <strain evidence="4 5">DSM 22380</strain>
    </source>
</reference>
<keyword evidence="2" id="KW-0479">Metal-binding</keyword>
<dbReference type="GO" id="GO:0008270">
    <property type="term" value="F:zinc ion binding"/>
    <property type="evidence" value="ECO:0007669"/>
    <property type="project" value="InterPro"/>
</dbReference>
<dbReference type="InterPro" id="IPR036291">
    <property type="entry name" value="NAD(P)-bd_dom_sf"/>
</dbReference>
<dbReference type="GO" id="GO:0016491">
    <property type="term" value="F:oxidoreductase activity"/>
    <property type="evidence" value="ECO:0007669"/>
    <property type="project" value="UniProtKB-KW"/>
</dbReference>
<dbReference type="InterPro" id="IPR051603">
    <property type="entry name" value="Zinc-ADH_QOR/CCCR"/>
</dbReference>
<dbReference type="CDD" id="cd08252">
    <property type="entry name" value="AL_MDR"/>
    <property type="match status" value="1"/>
</dbReference>
<dbReference type="Gene3D" id="3.40.50.720">
    <property type="entry name" value="NAD(P)-binding Rossmann-like Domain"/>
    <property type="match status" value="1"/>
</dbReference>
<keyword evidence="2" id="KW-0560">Oxidoreductase</keyword>
<dbReference type="SUPFAM" id="SSF50129">
    <property type="entry name" value="GroES-like"/>
    <property type="match status" value="1"/>
</dbReference>
<dbReference type="InterPro" id="IPR013154">
    <property type="entry name" value="ADH-like_N"/>
</dbReference>
<dbReference type="SMART" id="SM00829">
    <property type="entry name" value="PKS_ER"/>
    <property type="match status" value="1"/>
</dbReference>
<dbReference type="Gene3D" id="3.90.180.10">
    <property type="entry name" value="Medium-chain alcohol dehydrogenases, catalytic domain"/>
    <property type="match status" value="1"/>
</dbReference>
<dbReference type="Proteomes" id="UP000027997">
    <property type="component" value="Unassembled WGS sequence"/>
</dbReference>
<dbReference type="EMBL" id="JOJP01000001">
    <property type="protein sequence ID" value="KEI72144.1"/>
    <property type="molecule type" value="Genomic_DNA"/>
</dbReference>
<evidence type="ECO:0000313" key="5">
    <source>
        <dbReference type="Proteomes" id="UP000027997"/>
    </source>
</evidence>
<organism evidence="4 5">
    <name type="scientific">Endozoicomonas elysicola</name>
    <dbReference type="NCBI Taxonomy" id="305900"/>
    <lineage>
        <taxon>Bacteria</taxon>
        <taxon>Pseudomonadati</taxon>
        <taxon>Pseudomonadota</taxon>
        <taxon>Gammaproteobacteria</taxon>
        <taxon>Oceanospirillales</taxon>
        <taxon>Endozoicomonadaceae</taxon>
        <taxon>Endozoicomonas</taxon>
    </lineage>
</organism>
<gene>
    <name evidence="4" type="ORF">GV64_16675</name>
</gene>
<dbReference type="NCBIfam" id="TIGR02817">
    <property type="entry name" value="adh_fam_1"/>
    <property type="match status" value="1"/>
</dbReference>